<evidence type="ECO:0000313" key="2">
    <source>
        <dbReference type="Proteomes" id="UP001165101"/>
    </source>
</evidence>
<name>A0ACB5TTH2_CANBO</name>
<keyword evidence="2" id="KW-1185">Reference proteome</keyword>
<evidence type="ECO:0000313" key="1">
    <source>
        <dbReference type="EMBL" id="GME94459.1"/>
    </source>
</evidence>
<reference evidence="1" key="1">
    <citation type="submission" date="2023-04" db="EMBL/GenBank/DDBJ databases">
        <title>Candida boidinii NBRC 1967.</title>
        <authorList>
            <person name="Ichikawa N."/>
            <person name="Sato H."/>
            <person name="Tonouchi N."/>
        </authorList>
    </citation>
    <scope>NUCLEOTIDE SEQUENCE</scope>
    <source>
        <strain evidence="1">NBRC 1967</strain>
    </source>
</reference>
<accession>A0ACB5TTH2</accession>
<protein>
    <submittedName>
        <fullName evidence="1">Unnamed protein product</fullName>
    </submittedName>
</protein>
<dbReference type="EMBL" id="BSXV01001961">
    <property type="protein sequence ID" value="GME94459.1"/>
    <property type="molecule type" value="Genomic_DNA"/>
</dbReference>
<gene>
    <name evidence="1" type="ORF">Cboi01_000352200</name>
</gene>
<proteinExistence type="predicted"/>
<sequence>MAKPRLLNFDAFSKTVEDAKIKTASGGIVTIICIITVIFLIFNEYVDYCKIIIRPELVIDRDINEKLEINLDISFPNLPCDLVTMDIMDITGDTQLDLLSSGFTKIRLDNNGKEIESEKLLVNQDVKEIAISNDPNYCGSCYGALDQTKNEEKQQNEKICCNTCESVKLAYANMAWKFFDGENIEQCEKEGYVTKVRERLNEGCRIKGTGLINRIGGNIHFAPGESSMIMDRHIHDLSLFDKHSDKFNFAHTINHFSFGKDPHDNSRINLHDNTIDGSVTSTHPLDHKIAEGSNKYHIYTYFLKVISTRYEYLDSKDILETNQFSATEHNRPIIGGRDEDHPNTIHARGGLPGVFFNFEISPLKIINREQYAKTWSAFILGVFAVVGGVLSVGALLDKTIWAADRIIRQKKDM</sequence>
<dbReference type="Proteomes" id="UP001165101">
    <property type="component" value="Unassembled WGS sequence"/>
</dbReference>
<organism evidence="1 2">
    <name type="scientific">Candida boidinii</name>
    <name type="common">Yeast</name>
    <dbReference type="NCBI Taxonomy" id="5477"/>
    <lineage>
        <taxon>Eukaryota</taxon>
        <taxon>Fungi</taxon>
        <taxon>Dikarya</taxon>
        <taxon>Ascomycota</taxon>
        <taxon>Saccharomycotina</taxon>
        <taxon>Pichiomycetes</taxon>
        <taxon>Pichiales</taxon>
        <taxon>Pichiaceae</taxon>
        <taxon>Ogataea</taxon>
        <taxon>Ogataea/Candida clade</taxon>
    </lineage>
</organism>
<comment type="caution">
    <text evidence="1">The sequence shown here is derived from an EMBL/GenBank/DDBJ whole genome shotgun (WGS) entry which is preliminary data.</text>
</comment>